<sequence>MYLFLQLVAQSINLTALSLIDATRLDHSQDHGNQAKLFSYTLIHSPRPLFIYRLHVLSARYNIITLDASFEHYRDPVALGNSERFSTSHFPMVVAGMGDREKSLGLQILNPLNNKQHFQR</sequence>
<dbReference type="EMBL" id="MU267635">
    <property type="protein sequence ID" value="KAH7913211.1"/>
    <property type="molecule type" value="Genomic_DNA"/>
</dbReference>
<organism evidence="1 2">
    <name type="scientific">Hygrophoropsis aurantiaca</name>
    <dbReference type="NCBI Taxonomy" id="72124"/>
    <lineage>
        <taxon>Eukaryota</taxon>
        <taxon>Fungi</taxon>
        <taxon>Dikarya</taxon>
        <taxon>Basidiomycota</taxon>
        <taxon>Agaricomycotina</taxon>
        <taxon>Agaricomycetes</taxon>
        <taxon>Agaricomycetidae</taxon>
        <taxon>Boletales</taxon>
        <taxon>Coniophorineae</taxon>
        <taxon>Hygrophoropsidaceae</taxon>
        <taxon>Hygrophoropsis</taxon>
    </lineage>
</organism>
<keyword evidence="2" id="KW-1185">Reference proteome</keyword>
<protein>
    <submittedName>
        <fullName evidence="1">Uncharacterized protein</fullName>
    </submittedName>
</protein>
<gene>
    <name evidence="1" type="ORF">BJ138DRAFT_1146603</name>
</gene>
<name>A0ACB8AIP1_9AGAM</name>
<reference evidence="1" key="1">
    <citation type="journal article" date="2021" name="New Phytol.">
        <title>Evolutionary innovations through gain and loss of genes in the ectomycorrhizal Boletales.</title>
        <authorList>
            <person name="Wu G."/>
            <person name="Miyauchi S."/>
            <person name="Morin E."/>
            <person name="Kuo A."/>
            <person name="Drula E."/>
            <person name="Varga T."/>
            <person name="Kohler A."/>
            <person name="Feng B."/>
            <person name="Cao Y."/>
            <person name="Lipzen A."/>
            <person name="Daum C."/>
            <person name="Hundley H."/>
            <person name="Pangilinan J."/>
            <person name="Johnson J."/>
            <person name="Barry K."/>
            <person name="LaButti K."/>
            <person name="Ng V."/>
            <person name="Ahrendt S."/>
            <person name="Min B."/>
            <person name="Choi I.G."/>
            <person name="Park H."/>
            <person name="Plett J.M."/>
            <person name="Magnuson J."/>
            <person name="Spatafora J.W."/>
            <person name="Nagy L.G."/>
            <person name="Henrissat B."/>
            <person name="Grigoriev I.V."/>
            <person name="Yang Z.L."/>
            <person name="Xu J."/>
            <person name="Martin F.M."/>
        </authorList>
    </citation>
    <scope>NUCLEOTIDE SEQUENCE</scope>
    <source>
        <strain evidence="1">ATCC 28755</strain>
    </source>
</reference>
<proteinExistence type="predicted"/>
<accession>A0ACB8AIP1</accession>
<dbReference type="Proteomes" id="UP000790377">
    <property type="component" value="Unassembled WGS sequence"/>
</dbReference>
<evidence type="ECO:0000313" key="1">
    <source>
        <dbReference type="EMBL" id="KAH7913211.1"/>
    </source>
</evidence>
<comment type="caution">
    <text evidence="1">The sequence shown here is derived from an EMBL/GenBank/DDBJ whole genome shotgun (WGS) entry which is preliminary data.</text>
</comment>
<evidence type="ECO:0000313" key="2">
    <source>
        <dbReference type="Proteomes" id="UP000790377"/>
    </source>
</evidence>